<protein>
    <submittedName>
        <fullName evidence="3">Fatty-acid--CoA ligase</fullName>
    </submittedName>
</protein>
<sequence length="569" mass="59808">MTGTGTGTTLTFPAVDAGAVLAGAAHHFPDRVAVRDGAQTLTFAALHDRALRFARGLREHGIASGDTVLLLAPNCLWFPVAYWGTLYAGAVVSPANPALPSAALAAQIDDSGARAVVAHPGSLSSVHGVDGPGPRLTVVVPADQDASPAPEGRTVVAAESLLGYGVAERTTRHPDDLAHLAYTGGTTGRSKAVRVLHRNLVANVAQVSWVRAASRTVLADGVLGVEQDKERATPWHRPPGSGVTLAVAPLFHALGLASLVANTLVGTTTVLSSRFHPERFLADVDEHQVSLLNGSPTMYRALLASPAATGRRLESVSVVNSGAAPIDPETWRRLAELFPNARITEGYGLTEATVALVLHPLDPDVGIPAGSVGLPLPDTELSIRDLTDLEREVPAGESGEVWARGPQITDGYHGRADLTADQFRDGWLRTGDIGHVDDRGHLFLSGRAKDMLIYKGYNVYPLHLEDVLAGHPAVAAASVIGVPHRDAGEIPAAYVVPRDGATATAEELMAYVAERVAPYQRVRELHFVPALPVSAAGKILKTELRSQHAKFAPKTAATEAQPKATGGIR</sequence>
<dbReference type="Gene3D" id="3.40.50.12780">
    <property type="entry name" value="N-terminal domain of ligase-like"/>
    <property type="match status" value="1"/>
</dbReference>
<dbReference type="GO" id="GO:0016405">
    <property type="term" value="F:CoA-ligase activity"/>
    <property type="evidence" value="ECO:0007669"/>
    <property type="project" value="TreeGrafter"/>
</dbReference>
<name>A0A3S3UJD5_9ACTN</name>
<evidence type="ECO:0000313" key="4">
    <source>
        <dbReference type="Proteomes" id="UP000283128"/>
    </source>
</evidence>
<evidence type="ECO:0000313" key="3">
    <source>
        <dbReference type="EMBL" id="RVU28055.1"/>
    </source>
</evidence>
<dbReference type="RefSeq" id="WP_127827210.1">
    <property type="nucleotide sequence ID" value="NZ_RZYA01000002.1"/>
</dbReference>
<gene>
    <name evidence="3" type="ORF">EOT10_07275</name>
</gene>
<feature type="domain" description="AMP-dependent synthetase/ligase" evidence="1">
    <location>
        <begin position="24"/>
        <end position="413"/>
    </location>
</feature>
<dbReference type="Gene3D" id="3.30.300.30">
    <property type="match status" value="1"/>
</dbReference>
<dbReference type="PROSITE" id="PS00455">
    <property type="entry name" value="AMP_BINDING"/>
    <property type="match status" value="1"/>
</dbReference>
<comment type="caution">
    <text evidence="3">The sequence shown here is derived from an EMBL/GenBank/DDBJ whole genome shotgun (WGS) entry which is preliminary data.</text>
</comment>
<organism evidence="3 4">
    <name type="scientific">Streptomyces antnestii</name>
    <dbReference type="NCBI Taxonomy" id="2494256"/>
    <lineage>
        <taxon>Bacteria</taxon>
        <taxon>Bacillati</taxon>
        <taxon>Actinomycetota</taxon>
        <taxon>Actinomycetes</taxon>
        <taxon>Kitasatosporales</taxon>
        <taxon>Streptomycetaceae</taxon>
        <taxon>Streptomyces</taxon>
    </lineage>
</organism>
<dbReference type="OrthoDB" id="9803968at2"/>
<dbReference type="Proteomes" id="UP000283128">
    <property type="component" value="Unassembled WGS sequence"/>
</dbReference>
<evidence type="ECO:0000259" key="1">
    <source>
        <dbReference type="Pfam" id="PF00501"/>
    </source>
</evidence>
<dbReference type="InterPro" id="IPR000873">
    <property type="entry name" value="AMP-dep_synth/lig_dom"/>
</dbReference>
<feature type="domain" description="AMP-binding enzyme C-terminal" evidence="2">
    <location>
        <begin position="464"/>
        <end position="538"/>
    </location>
</feature>
<proteinExistence type="predicted"/>
<dbReference type="EMBL" id="RZYA01000002">
    <property type="protein sequence ID" value="RVU28055.1"/>
    <property type="molecule type" value="Genomic_DNA"/>
</dbReference>
<accession>A0A3S3UJD5</accession>
<dbReference type="SUPFAM" id="SSF56801">
    <property type="entry name" value="Acetyl-CoA synthetase-like"/>
    <property type="match status" value="1"/>
</dbReference>
<dbReference type="Pfam" id="PF13193">
    <property type="entry name" value="AMP-binding_C"/>
    <property type="match status" value="1"/>
</dbReference>
<dbReference type="InterPro" id="IPR025110">
    <property type="entry name" value="AMP-bd_C"/>
</dbReference>
<reference evidence="3 4" key="1">
    <citation type="submission" date="2019-01" db="EMBL/GenBank/DDBJ databases">
        <title>Genome sequences of Streptomyces and Rhizobium isolates collected from root and soil.</title>
        <authorList>
            <person name="Chhettri S."/>
            <person name="Sevigny J.L."/>
            <person name="Sen A."/>
            <person name="Ennis N."/>
            <person name="Tisa L."/>
        </authorList>
    </citation>
    <scope>NUCLEOTIDE SEQUENCE [LARGE SCALE GENOMIC DNA]</scope>
    <source>
        <strain evidence="3 4">San01</strain>
    </source>
</reference>
<dbReference type="InterPro" id="IPR042099">
    <property type="entry name" value="ANL_N_sf"/>
</dbReference>
<keyword evidence="3" id="KW-0436">Ligase</keyword>
<dbReference type="InterPro" id="IPR020845">
    <property type="entry name" value="AMP-binding_CS"/>
</dbReference>
<dbReference type="Pfam" id="PF00501">
    <property type="entry name" value="AMP-binding"/>
    <property type="match status" value="1"/>
</dbReference>
<evidence type="ECO:0000259" key="2">
    <source>
        <dbReference type="Pfam" id="PF13193"/>
    </source>
</evidence>
<keyword evidence="4" id="KW-1185">Reference proteome</keyword>
<dbReference type="AlphaFoldDB" id="A0A3S3UJD5"/>
<dbReference type="InterPro" id="IPR045851">
    <property type="entry name" value="AMP-bd_C_sf"/>
</dbReference>
<dbReference type="PANTHER" id="PTHR24096">
    <property type="entry name" value="LONG-CHAIN-FATTY-ACID--COA LIGASE"/>
    <property type="match status" value="1"/>
</dbReference>